<dbReference type="PANTHER" id="PTHR45991:SF1">
    <property type="entry name" value="PACHYTENE CHECKPOINT PROTEIN 2 HOMOLOG"/>
    <property type="match status" value="1"/>
</dbReference>
<evidence type="ECO:0000256" key="2">
    <source>
        <dbReference type="ARBA" id="ARBA00022840"/>
    </source>
</evidence>
<sequence>MAQDTGQGIRKAPALLKKPSIFMEAQLTNELFTSKKDQLRMMLEQWIRRHFAQLEVGQQLDLRTFKCARLIQSLQVTGHSTPATSRDCISHLLAHNDLEISLYALHSGHGEERPTLDEGDDASQQFSVTRLPHESFQGLWEALVYQEPIGEYALRTISRVILLRKEVHLQQAFQAWQNSLLLFGPPGSGKTSLAEALAQKLSIRLSHVYDTSNLLHINSHALLSRYFGESGKQVGKLFESILDRSSDDSQLIIVIFDEVESLACSRENASSKDVGDAVRSVNELLQGLDQMQKRTNVVFIATTNFITNVDPAFVDRCRYKQFVGAPLVEAGYEILRSQINEYIDNGLISAGTLIFGEAPNHGRQSSEALWGAEIFSEGAPTTIPQVPIRPLPGQTSGGDPPDSQHVLHIPPMTWATFHWPAGTVTAASELERIAGLGRGFSARNLRGLVTLALFKYTANLPCDLREYLETLGNVVREETGDRKKCDAPQTRTKVSQDRADQQGGDEEESDMDDEEIERLMQEVRENAKAAE</sequence>
<evidence type="ECO:0000313" key="6">
    <source>
        <dbReference type="Proteomes" id="UP000800094"/>
    </source>
</evidence>
<dbReference type="PANTHER" id="PTHR45991">
    <property type="entry name" value="PACHYTENE CHECKPOINT PROTEIN 2"/>
    <property type="match status" value="1"/>
</dbReference>
<dbReference type="GO" id="GO:0005694">
    <property type="term" value="C:chromosome"/>
    <property type="evidence" value="ECO:0007669"/>
    <property type="project" value="TreeGrafter"/>
</dbReference>
<dbReference type="Proteomes" id="UP000800094">
    <property type="component" value="Unassembled WGS sequence"/>
</dbReference>
<evidence type="ECO:0000256" key="3">
    <source>
        <dbReference type="SAM" id="MobiDB-lite"/>
    </source>
</evidence>
<keyword evidence="1" id="KW-0547">Nucleotide-binding</keyword>
<protein>
    <submittedName>
        <fullName evidence="5">AAA-domain-containing protein</fullName>
    </submittedName>
</protein>
<dbReference type="SMART" id="SM00382">
    <property type="entry name" value="AAA"/>
    <property type="match status" value="1"/>
</dbReference>
<dbReference type="InterPro" id="IPR003593">
    <property type="entry name" value="AAA+_ATPase"/>
</dbReference>
<feature type="compositionally biased region" description="Acidic residues" evidence="3">
    <location>
        <begin position="503"/>
        <end position="515"/>
    </location>
</feature>
<proteinExistence type="predicted"/>
<name>A0A6A6IZ88_9PLEO</name>
<dbReference type="RefSeq" id="XP_033690381.1">
    <property type="nucleotide sequence ID" value="XM_033835212.1"/>
</dbReference>
<evidence type="ECO:0000259" key="4">
    <source>
        <dbReference type="SMART" id="SM00382"/>
    </source>
</evidence>
<keyword evidence="6" id="KW-1185">Reference proteome</keyword>
<dbReference type="Gene3D" id="3.40.50.300">
    <property type="entry name" value="P-loop containing nucleotide triphosphate hydrolases"/>
    <property type="match status" value="1"/>
</dbReference>
<organism evidence="5 6">
    <name type="scientific">Trematosphaeria pertusa</name>
    <dbReference type="NCBI Taxonomy" id="390896"/>
    <lineage>
        <taxon>Eukaryota</taxon>
        <taxon>Fungi</taxon>
        <taxon>Dikarya</taxon>
        <taxon>Ascomycota</taxon>
        <taxon>Pezizomycotina</taxon>
        <taxon>Dothideomycetes</taxon>
        <taxon>Pleosporomycetidae</taxon>
        <taxon>Pleosporales</taxon>
        <taxon>Massarineae</taxon>
        <taxon>Trematosphaeriaceae</taxon>
        <taxon>Trematosphaeria</taxon>
    </lineage>
</organism>
<keyword evidence="2" id="KW-0067">ATP-binding</keyword>
<dbReference type="GeneID" id="54588542"/>
<evidence type="ECO:0000256" key="1">
    <source>
        <dbReference type="ARBA" id="ARBA00022741"/>
    </source>
</evidence>
<gene>
    <name evidence="5" type="ORF">BU26DRAFT_600892</name>
</gene>
<dbReference type="InterPro" id="IPR027417">
    <property type="entry name" value="P-loop_NTPase"/>
</dbReference>
<dbReference type="AlphaFoldDB" id="A0A6A6IZ88"/>
<dbReference type="OrthoDB" id="5925at2759"/>
<feature type="domain" description="AAA+ ATPase" evidence="4">
    <location>
        <begin position="176"/>
        <end position="327"/>
    </location>
</feature>
<dbReference type="SUPFAM" id="SSF52540">
    <property type="entry name" value="P-loop containing nucleoside triphosphate hydrolases"/>
    <property type="match status" value="1"/>
</dbReference>
<dbReference type="InterPro" id="IPR003959">
    <property type="entry name" value="ATPase_AAA_core"/>
</dbReference>
<reference evidence="5" key="1">
    <citation type="journal article" date="2020" name="Stud. Mycol.">
        <title>101 Dothideomycetes genomes: a test case for predicting lifestyles and emergence of pathogens.</title>
        <authorList>
            <person name="Haridas S."/>
            <person name="Albert R."/>
            <person name="Binder M."/>
            <person name="Bloem J."/>
            <person name="Labutti K."/>
            <person name="Salamov A."/>
            <person name="Andreopoulos B."/>
            <person name="Baker S."/>
            <person name="Barry K."/>
            <person name="Bills G."/>
            <person name="Bluhm B."/>
            <person name="Cannon C."/>
            <person name="Castanera R."/>
            <person name="Culley D."/>
            <person name="Daum C."/>
            <person name="Ezra D."/>
            <person name="Gonzalez J."/>
            <person name="Henrissat B."/>
            <person name="Kuo A."/>
            <person name="Liang C."/>
            <person name="Lipzen A."/>
            <person name="Lutzoni F."/>
            <person name="Magnuson J."/>
            <person name="Mondo S."/>
            <person name="Nolan M."/>
            <person name="Ohm R."/>
            <person name="Pangilinan J."/>
            <person name="Park H.-J."/>
            <person name="Ramirez L."/>
            <person name="Alfaro M."/>
            <person name="Sun H."/>
            <person name="Tritt A."/>
            <person name="Yoshinaga Y."/>
            <person name="Zwiers L.-H."/>
            <person name="Turgeon B."/>
            <person name="Goodwin S."/>
            <person name="Spatafora J."/>
            <person name="Crous P."/>
            <person name="Grigoriev I."/>
        </authorList>
    </citation>
    <scope>NUCLEOTIDE SEQUENCE</scope>
    <source>
        <strain evidence="5">CBS 122368</strain>
    </source>
</reference>
<accession>A0A6A6IZ88</accession>
<dbReference type="EMBL" id="ML987190">
    <property type="protein sequence ID" value="KAF2255377.1"/>
    <property type="molecule type" value="Genomic_DNA"/>
</dbReference>
<dbReference type="GO" id="GO:0016887">
    <property type="term" value="F:ATP hydrolysis activity"/>
    <property type="evidence" value="ECO:0007669"/>
    <property type="project" value="InterPro"/>
</dbReference>
<dbReference type="GO" id="GO:0005634">
    <property type="term" value="C:nucleus"/>
    <property type="evidence" value="ECO:0007669"/>
    <property type="project" value="TreeGrafter"/>
</dbReference>
<dbReference type="GO" id="GO:0007131">
    <property type="term" value="P:reciprocal meiotic recombination"/>
    <property type="evidence" value="ECO:0007669"/>
    <property type="project" value="TreeGrafter"/>
</dbReference>
<dbReference type="InterPro" id="IPR044539">
    <property type="entry name" value="Pch2-like"/>
</dbReference>
<evidence type="ECO:0000313" key="5">
    <source>
        <dbReference type="EMBL" id="KAF2255377.1"/>
    </source>
</evidence>
<dbReference type="Pfam" id="PF00004">
    <property type="entry name" value="AAA"/>
    <property type="match status" value="1"/>
</dbReference>
<feature type="region of interest" description="Disordered" evidence="3">
    <location>
        <begin position="478"/>
        <end position="515"/>
    </location>
</feature>
<dbReference type="GO" id="GO:0005524">
    <property type="term" value="F:ATP binding"/>
    <property type="evidence" value="ECO:0007669"/>
    <property type="project" value="UniProtKB-KW"/>
</dbReference>
<dbReference type="GO" id="GO:0051598">
    <property type="term" value="P:meiotic recombination checkpoint signaling"/>
    <property type="evidence" value="ECO:0007669"/>
    <property type="project" value="TreeGrafter"/>
</dbReference>